<dbReference type="GO" id="GO:0006355">
    <property type="term" value="P:regulation of DNA-templated transcription"/>
    <property type="evidence" value="ECO:0007669"/>
    <property type="project" value="InterPro"/>
</dbReference>
<keyword evidence="3 6" id="KW-0863">Zinc-finger</keyword>
<dbReference type="PROSITE" id="PS50016">
    <property type="entry name" value="ZF_PHD_2"/>
    <property type="match status" value="1"/>
</dbReference>
<keyword evidence="2" id="KW-0479">Metal-binding</keyword>
<keyword evidence="5" id="KW-0539">Nucleus</keyword>
<evidence type="ECO:0000256" key="4">
    <source>
        <dbReference type="ARBA" id="ARBA00022833"/>
    </source>
</evidence>
<evidence type="ECO:0000256" key="2">
    <source>
        <dbReference type="ARBA" id="ARBA00022723"/>
    </source>
</evidence>
<comment type="subcellular location">
    <subcellularLocation>
        <location evidence="1">Nucleus</location>
    </subcellularLocation>
</comment>
<dbReference type="Pfam" id="PF13639">
    <property type="entry name" value="zf-RING_2"/>
    <property type="match status" value="1"/>
</dbReference>
<gene>
    <name evidence="9" type="ORF">HK100_010972</name>
</gene>
<dbReference type="InterPro" id="IPR013257">
    <property type="entry name" value="SRI"/>
</dbReference>
<dbReference type="PANTHER" id="PTHR12618:SF20">
    <property type="entry name" value="PHD AND RING FINGER DOMAIN-CONTAINING PROTEIN 1"/>
    <property type="match status" value="1"/>
</dbReference>
<dbReference type="Gene3D" id="3.30.40.10">
    <property type="entry name" value="Zinc/RING finger domain, C3HC4 (zinc finger)"/>
    <property type="match status" value="2"/>
</dbReference>
<dbReference type="InterPro" id="IPR019787">
    <property type="entry name" value="Znf_PHD-finger"/>
</dbReference>
<dbReference type="PROSITE" id="PS50089">
    <property type="entry name" value="ZF_RING_2"/>
    <property type="match status" value="1"/>
</dbReference>
<keyword evidence="10" id="KW-1185">Reference proteome</keyword>
<reference evidence="9" key="1">
    <citation type="submission" date="2020-05" db="EMBL/GenBank/DDBJ databases">
        <title>Phylogenomic resolution of chytrid fungi.</title>
        <authorList>
            <person name="Stajich J.E."/>
            <person name="Amses K."/>
            <person name="Simmons R."/>
            <person name="Seto K."/>
            <person name="Myers J."/>
            <person name="Bonds A."/>
            <person name="Quandt C.A."/>
            <person name="Barry K."/>
            <person name="Liu P."/>
            <person name="Grigoriev I."/>
            <person name="Longcore J.E."/>
            <person name="James T.Y."/>
        </authorList>
    </citation>
    <scope>NUCLEOTIDE SEQUENCE</scope>
    <source>
        <strain evidence="9">JEL0513</strain>
    </source>
</reference>
<accession>A0AAD5XKS3</accession>
<dbReference type="InterPro" id="IPR011011">
    <property type="entry name" value="Znf_FYVE_PHD"/>
</dbReference>
<protein>
    <recommendedName>
        <fullName evidence="11">PHD and RING finger domain-containing protein 1</fullName>
    </recommendedName>
</protein>
<dbReference type="PROSITE" id="PS01359">
    <property type="entry name" value="ZF_PHD_1"/>
    <property type="match status" value="1"/>
</dbReference>
<sequence>MSLACAICLMELRGEEDGELARVVAACAHLFHFTCIERWAAVASDCPVDRLQFTAVEIVKPEYVTPTSERNESERNEELLGLVYRRSAYKSIRTITVKRKQQTATNYFDNANLDSSDGEEDDADLCAVCNNNTAESSQPDNDVLILCDLCDAGFHLDCVGLRSVPSGSWFCRACRTTVAPSSGSLSTGASPANMTRRNRSQTLVSIRQEIARDRIAQLRNLNASIPIRNIQSQDSDSYYAIAQYLNQYRYAPTTQRGAILLPSSSTVHSVGSVASLNQSNIVKQQRLLKINSGSGSKAGRSGQNSAKINSGRNQLNLWTQFETMKRKTKESSNGTEKIYKKSKIKVLAAPQKPDVLDNANPTPHQSLLNQTSLEFFQHSSRSSPFPRIQQLLVPSNNRNNSVILSELPPTHNLKNRIAKIAKNCLDSVYKNGKISKERYKEIAREITQTVYTQAQPSQFQKINVNDNEADSSSIKDDVLEEMVQCVYTKLLENPAK</sequence>
<dbReference type="GO" id="GO:0005694">
    <property type="term" value="C:chromosome"/>
    <property type="evidence" value="ECO:0007669"/>
    <property type="project" value="InterPro"/>
</dbReference>
<keyword evidence="4" id="KW-0862">Zinc</keyword>
<dbReference type="SMART" id="SM00184">
    <property type="entry name" value="RING"/>
    <property type="match status" value="2"/>
</dbReference>
<evidence type="ECO:0008006" key="11">
    <source>
        <dbReference type="Google" id="ProtNLM"/>
    </source>
</evidence>
<dbReference type="SMART" id="SM00249">
    <property type="entry name" value="PHD"/>
    <property type="match status" value="1"/>
</dbReference>
<dbReference type="SUPFAM" id="SSF57850">
    <property type="entry name" value="RING/U-box"/>
    <property type="match status" value="1"/>
</dbReference>
<dbReference type="Pfam" id="PF00628">
    <property type="entry name" value="PHD"/>
    <property type="match status" value="1"/>
</dbReference>
<evidence type="ECO:0000256" key="6">
    <source>
        <dbReference type="PROSITE-ProRule" id="PRU00175"/>
    </source>
</evidence>
<evidence type="ECO:0000259" key="8">
    <source>
        <dbReference type="PROSITE" id="PS50089"/>
    </source>
</evidence>
<dbReference type="Proteomes" id="UP001211907">
    <property type="component" value="Unassembled WGS sequence"/>
</dbReference>
<dbReference type="InterPro" id="IPR001965">
    <property type="entry name" value="Znf_PHD"/>
</dbReference>
<feature type="domain" description="PHD-type" evidence="7">
    <location>
        <begin position="123"/>
        <end position="177"/>
    </location>
</feature>
<evidence type="ECO:0000256" key="5">
    <source>
        <dbReference type="ARBA" id="ARBA00023242"/>
    </source>
</evidence>
<evidence type="ECO:0000256" key="3">
    <source>
        <dbReference type="ARBA" id="ARBA00022771"/>
    </source>
</evidence>
<evidence type="ECO:0000256" key="1">
    <source>
        <dbReference type="ARBA" id="ARBA00004123"/>
    </source>
</evidence>
<evidence type="ECO:0000313" key="9">
    <source>
        <dbReference type="EMBL" id="KAJ3139795.1"/>
    </source>
</evidence>
<dbReference type="InterPro" id="IPR019786">
    <property type="entry name" value="Zinc_finger_PHD-type_CS"/>
</dbReference>
<dbReference type="AlphaFoldDB" id="A0AAD5XKS3"/>
<dbReference type="SUPFAM" id="SSF57903">
    <property type="entry name" value="FYVE/PHD zinc finger"/>
    <property type="match status" value="1"/>
</dbReference>
<dbReference type="Pfam" id="PF08236">
    <property type="entry name" value="SRI"/>
    <property type="match status" value="1"/>
</dbReference>
<evidence type="ECO:0000259" key="7">
    <source>
        <dbReference type="PROSITE" id="PS50016"/>
    </source>
</evidence>
<dbReference type="InterPro" id="IPR013083">
    <property type="entry name" value="Znf_RING/FYVE/PHD"/>
</dbReference>
<dbReference type="PANTHER" id="PTHR12618">
    <property type="entry name" value="PHD AND RING FINGER DOMAIN-CONTAINING PROTEIN 1"/>
    <property type="match status" value="1"/>
</dbReference>
<organism evidence="9 10">
    <name type="scientific">Physocladia obscura</name>
    <dbReference type="NCBI Taxonomy" id="109957"/>
    <lineage>
        <taxon>Eukaryota</taxon>
        <taxon>Fungi</taxon>
        <taxon>Fungi incertae sedis</taxon>
        <taxon>Chytridiomycota</taxon>
        <taxon>Chytridiomycota incertae sedis</taxon>
        <taxon>Chytridiomycetes</taxon>
        <taxon>Chytridiales</taxon>
        <taxon>Chytriomycetaceae</taxon>
        <taxon>Physocladia</taxon>
    </lineage>
</organism>
<name>A0AAD5XKS3_9FUNG</name>
<evidence type="ECO:0000313" key="10">
    <source>
        <dbReference type="Proteomes" id="UP001211907"/>
    </source>
</evidence>
<dbReference type="InterPro" id="IPR047157">
    <property type="entry name" value="PHRF1/Atg35"/>
</dbReference>
<dbReference type="InterPro" id="IPR001841">
    <property type="entry name" value="Znf_RING"/>
</dbReference>
<comment type="caution">
    <text evidence="9">The sequence shown here is derived from an EMBL/GenBank/DDBJ whole genome shotgun (WGS) entry which is preliminary data.</text>
</comment>
<dbReference type="GO" id="GO:0008270">
    <property type="term" value="F:zinc ion binding"/>
    <property type="evidence" value="ECO:0007669"/>
    <property type="project" value="UniProtKB-KW"/>
</dbReference>
<dbReference type="EMBL" id="JADGJH010000063">
    <property type="protein sequence ID" value="KAJ3139795.1"/>
    <property type="molecule type" value="Genomic_DNA"/>
</dbReference>
<proteinExistence type="predicted"/>
<feature type="domain" description="RING-type" evidence="8">
    <location>
        <begin position="5"/>
        <end position="50"/>
    </location>
</feature>